<dbReference type="EMBL" id="GBXM01101157">
    <property type="protein sequence ID" value="JAH07420.1"/>
    <property type="molecule type" value="Transcribed_RNA"/>
</dbReference>
<dbReference type="AlphaFoldDB" id="A0A0E9PTL5"/>
<protein>
    <submittedName>
        <fullName evidence="1">Uncharacterized protein</fullName>
    </submittedName>
</protein>
<name>A0A0E9PTL5_ANGAN</name>
<organism evidence="1">
    <name type="scientific">Anguilla anguilla</name>
    <name type="common">European freshwater eel</name>
    <name type="synonym">Muraena anguilla</name>
    <dbReference type="NCBI Taxonomy" id="7936"/>
    <lineage>
        <taxon>Eukaryota</taxon>
        <taxon>Metazoa</taxon>
        <taxon>Chordata</taxon>
        <taxon>Craniata</taxon>
        <taxon>Vertebrata</taxon>
        <taxon>Euteleostomi</taxon>
        <taxon>Actinopterygii</taxon>
        <taxon>Neopterygii</taxon>
        <taxon>Teleostei</taxon>
        <taxon>Anguilliformes</taxon>
        <taxon>Anguillidae</taxon>
        <taxon>Anguilla</taxon>
    </lineage>
</organism>
<reference evidence="1" key="1">
    <citation type="submission" date="2014-11" db="EMBL/GenBank/DDBJ databases">
        <authorList>
            <person name="Amaro Gonzalez C."/>
        </authorList>
    </citation>
    <scope>NUCLEOTIDE SEQUENCE</scope>
</reference>
<evidence type="ECO:0000313" key="1">
    <source>
        <dbReference type="EMBL" id="JAH07420.1"/>
    </source>
</evidence>
<reference evidence="1" key="2">
    <citation type="journal article" date="2015" name="Fish Shellfish Immunol.">
        <title>Early steps in the European eel (Anguilla anguilla)-Vibrio vulnificus interaction in the gills: Role of the RtxA13 toxin.</title>
        <authorList>
            <person name="Callol A."/>
            <person name="Pajuelo D."/>
            <person name="Ebbesson L."/>
            <person name="Teles M."/>
            <person name="MacKenzie S."/>
            <person name="Amaro C."/>
        </authorList>
    </citation>
    <scope>NUCLEOTIDE SEQUENCE</scope>
</reference>
<accession>A0A0E9PTL5</accession>
<sequence>MKINGHQLLATMDFFIFRMTGNVMVMEICHCHIQY</sequence>
<proteinExistence type="predicted"/>